<dbReference type="GO" id="GO:0015074">
    <property type="term" value="P:DNA integration"/>
    <property type="evidence" value="ECO:0007669"/>
    <property type="project" value="InterPro"/>
</dbReference>
<keyword evidence="2" id="KW-0233">DNA recombination</keyword>
<dbReference type="InterPro" id="IPR010998">
    <property type="entry name" value="Integrase_recombinase_N"/>
</dbReference>
<dbReference type="PROSITE" id="PS51898">
    <property type="entry name" value="TYR_RECOMBINASE"/>
    <property type="match status" value="1"/>
</dbReference>
<protein>
    <recommendedName>
        <fullName evidence="3">Tyr recombinase domain-containing protein</fullName>
    </recommendedName>
</protein>
<dbReference type="InterPro" id="IPR013762">
    <property type="entry name" value="Integrase-like_cat_sf"/>
</dbReference>
<keyword evidence="1" id="KW-0238">DNA-binding</keyword>
<dbReference type="GO" id="GO:0006310">
    <property type="term" value="P:DNA recombination"/>
    <property type="evidence" value="ECO:0007669"/>
    <property type="project" value="UniProtKB-KW"/>
</dbReference>
<dbReference type="EMBL" id="BARV01008560">
    <property type="protein sequence ID" value="GAI05135.1"/>
    <property type="molecule type" value="Genomic_DNA"/>
</dbReference>
<evidence type="ECO:0000313" key="4">
    <source>
        <dbReference type="EMBL" id="GAI05135.1"/>
    </source>
</evidence>
<dbReference type="GO" id="GO:0003677">
    <property type="term" value="F:DNA binding"/>
    <property type="evidence" value="ECO:0007669"/>
    <property type="project" value="UniProtKB-KW"/>
</dbReference>
<dbReference type="Gene3D" id="1.10.150.130">
    <property type="match status" value="1"/>
</dbReference>
<evidence type="ECO:0000256" key="2">
    <source>
        <dbReference type="ARBA" id="ARBA00023172"/>
    </source>
</evidence>
<feature type="domain" description="Tyr recombinase" evidence="3">
    <location>
        <begin position="194"/>
        <end position="273"/>
    </location>
</feature>
<dbReference type="InterPro" id="IPR002104">
    <property type="entry name" value="Integrase_catalytic"/>
</dbReference>
<gene>
    <name evidence="4" type="ORF">S06H3_17168</name>
</gene>
<dbReference type="SUPFAM" id="SSF56349">
    <property type="entry name" value="DNA breaking-rejoining enzymes"/>
    <property type="match status" value="1"/>
</dbReference>
<feature type="non-terminal residue" evidence="4">
    <location>
        <position position="273"/>
    </location>
</feature>
<accession>X1LRV7</accession>
<name>X1LRV7_9ZZZZ</name>
<dbReference type="AlphaFoldDB" id="X1LRV7"/>
<proteinExistence type="predicted"/>
<dbReference type="Pfam" id="PF00589">
    <property type="entry name" value="Phage_integrase"/>
    <property type="match status" value="1"/>
</dbReference>
<evidence type="ECO:0000256" key="1">
    <source>
        <dbReference type="ARBA" id="ARBA00023125"/>
    </source>
</evidence>
<evidence type="ECO:0000259" key="3">
    <source>
        <dbReference type="PROSITE" id="PS51898"/>
    </source>
</evidence>
<sequence length="273" mass="31582">MASIFKQKYTVAGNNGKRIRKQSKFWYIDYKTADGTRKRVKGFKDKQATAQLAAKLEKEAELAQAGIVDKYKEHRKRPLAEHLENFEQSLLAKGGTAKNAKQVKSRVKRVFDECKFTFWNDIQASRVQHTISGLRKYVKTKAGLKDLGKISAQTYNFYLKAVKQFCKWMVQDGRASESPVEHLQTINVRVDRRHDRRSLEPDEIRRLLEATQAADKRFGMTGYERALLYRFAAYTGLRANEIRNLTASSFNFDNCTVKVKAAYSKRRREDILP</sequence>
<reference evidence="4" key="1">
    <citation type="journal article" date="2014" name="Front. Microbiol.">
        <title>High frequency of phylogenetically diverse reductive dehalogenase-homologous genes in deep subseafloor sedimentary metagenomes.</title>
        <authorList>
            <person name="Kawai M."/>
            <person name="Futagami T."/>
            <person name="Toyoda A."/>
            <person name="Takaki Y."/>
            <person name="Nishi S."/>
            <person name="Hori S."/>
            <person name="Arai W."/>
            <person name="Tsubouchi T."/>
            <person name="Morono Y."/>
            <person name="Uchiyama I."/>
            <person name="Ito T."/>
            <person name="Fujiyama A."/>
            <person name="Inagaki F."/>
            <person name="Takami H."/>
        </authorList>
    </citation>
    <scope>NUCLEOTIDE SEQUENCE</scope>
    <source>
        <strain evidence="4">Expedition CK06-06</strain>
    </source>
</reference>
<organism evidence="4">
    <name type="scientific">marine sediment metagenome</name>
    <dbReference type="NCBI Taxonomy" id="412755"/>
    <lineage>
        <taxon>unclassified sequences</taxon>
        <taxon>metagenomes</taxon>
        <taxon>ecological metagenomes</taxon>
    </lineage>
</organism>
<dbReference type="Gene3D" id="1.10.443.10">
    <property type="entry name" value="Intergrase catalytic core"/>
    <property type="match status" value="1"/>
</dbReference>
<comment type="caution">
    <text evidence="4">The sequence shown here is derived from an EMBL/GenBank/DDBJ whole genome shotgun (WGS) entry which is preliminary data.</text>
</comment>
<dbReference type="InterPro" id="IPR011010">
    <property type="entry name" value="DNA_brk_join_enz"/>
</dbReference>